<evidence type="ECO:0000256" key="1">
    <source>
        <dbReference type="SAM" id="MobiDB-lite"/>
    </source>
</evidence>
<dbReference type="InterPro" id="IPR012347">
    <property type="entry name" value="Ferritin-like"/>
</dbReference>
<keyword evidence="3" id="KW-1185">Reference proteome</keyword>
<feature type="compositionally biased region" description="Gly residues" evidence="1">
    <location>
        <begin position="135"/>
        <end position="150"/>
    </location>
</feature>
<evidence type="ECO:0000313" key="2">
    <source>
        <dbReference type="EMBL" id="GGZ97781.1"/>
    </source>
</evidence>
<dbReference type="CDD" id="cd01048">
    <property type="entry name" value="Ferritin_like_AB2"/>
    <property type="match status" value="1"/>
</dbReference>
<sequence length="164" mass="17773">MPNINLEAVLLEALDDERKAEATYGAVIEKFGEVRPFINIIEAERRHSAAIERQMTRLGFAIPANQWQGKGMAPATLAEACRMAIEAEVENIALYDRLLPAIADASVRHVLQNLQDASRDNHLPAFRRCLERENGGGGSGGARDGQGSQGRHGRGRGPRGGCST</sequence>
<dbReference type="InterPro" id="IPR009078">
    <property type="entry name" value="Ferritin-like_SF"/>
</dbReference>
<proteinExistence type="predicted"/>
<dbReference type="RefSeq" id="WP_229822242.1">
    <property type="nucleotide sequence ID" value="NZ_BMZD01000003.1"/>
</dbReference>
<evidence type="ECO:0008006" key="4">
    <source>
        <dbReference type="Google" id="ProtNLM"/>
    </source>
</evidence>
<organism evidence="2 3">
    <name type="scientific">Novosphingobium arvoryzae</name>
    <dbReference type="NCBI Taxonomy" id="1256514"/>
    <lineage>
        <taxon>Bacteria</taxon>
        <taxon>Pseudomonadati</taxon>
        <taxon>Pseudomonadota</taxon>
        <taxon>Alphaproteobacteria</taxon>
        <taxon>Sphingomonadales</taxon>
        <taxon>Sphingomonadaceae</taxon>
        <taxon>Novosphingobium</taxon>
    </lineage>
</organism>
<gene>
    <name evidence="2" type="ORF">GCM10011617_18090</name>
</gene>
<dbReference type="InterPro" id="IPR019243">
    <property type="entry name" value="DUF2202"/>
</dbReference>
<dbReference type="Gene3D" id="1.20.1260.10">
    <property type="match status" value="1"/>
</dbReference>
<dbReference type="Proteomes" id="UP000634139">
    <property type="component" value="Unassembled WGS sequence"/>
</dbReference>
<comment type="caution">
    <text evidence="2">The sequence shown here is derived from an EMBL/GenBank/DDBJ whole genome shotgun (WGS) entry which is preliminary data.</text>
</comment>
<name>A0A918RIG9_9SPHN</name>
<evidence type="ECO:0000313" key="3">
    <source>
        <dbReference type="Proteomes" id="UP000634139"/>
    </source>
</evidence>
<protein>
    <recommendedName>
        <fullName evidence="4">DUF2202 domain-containing protein</fullName>
    </recommendedName>
</protein>
<dbReference type="SUPFAM" id="SSF47240">
    <property type="entry name" value="Ferritin-like"/>
    <property type="match status" value="1"/>
</dbReference>
<reference evidence="2" key="1">
    <citation type="journal article" date="2014" name="Int. J. Syst. Evol. Microbiol.">
        <title>Complete genome sequence of Corynebacterium casei LMG S-19264T (=DSM 44701T), isolated from a smear-ripened cheese.</title>
        <authorList>
            <consortium name="US DOE Joint Genome Institute (JGI-PGF)"/>
            <person name="Walter F."/>
            <person name="Albersmeier A."/>
            <person name="Kalinowski J."/>
            <person name="Ruckert C."/>
        </authorList>
    </citation>
    <scope>NUCLEOTIDE SEQUENCE</scope>
    <source>
        <strain evidence="2">KCTC 32422</strain>
    </source>
</reference>
<dbReference type="EMBL" id="BMZD01000003">
    <property type="protein sequence ID" value="GGZ97781.1"/>
    <property type="molecule type" value="Genomic_DNA"/>
</dbReference>
<reference evidence="2" key="2">
    <citation type="submission" date="2020-09" db="EMBL/GenBank/DDBJ databases">
        <authorList>
            <person name="Sun Q."/>
            <person name="Kim S."/>
        </authorList>
    </citation>
    <scope>NUCLEOTIDE SEQUENCE</scope>
    <source>
        <strain evidence="2">KCTC 32422</strain>
    </source>
</reference>
<feature type="region of interest" description="Disordered" evidence="1">
    <location>
        <begin position="130"/>
        <end position="164"/>
    </location>
</feature>
<accession>A0A918RIG9</accession>
<dbReference type="AlphaFoldDB" id="A0A918RIG9"/>